<dbReference type="STRING" id="284592.Q6BSN2"/>
<gene>
    <name evidence="3" type="ordered locus">DEHA2D07524g</name>
</gene>
<keyword evidence="4" id="KW-1185">Reference proteome</keyword>
<dbReference type="Proteomes" id="UP000000599">
    <property type="component" value="Chromosome D"/>
</dbReference>
<dbReference type="AlphaFoldDB" id="Q6BSN2"/>
<dbReference type="GeneID" id="2901650"/>
<keyword evidence="1" id="KW-0732">Signal</keyword>
<feature type="chain" id="PRO_5004272275" evidence="1">
    <location>
        <begin position="18"/>
        <end position="158"/>
    </location>
</feature>
<evidence type="ECO:0000256" key="1">
    <source>
        <dbReference type="SAM" id="SignalP"/>
    </source>
</evidence>
<dbReference type="Pfam" id="PF25484">
    <property type="entry name" value="DUF7907"/>
    <property type="match status" value="1"/>
</dbReference>
<feature type="signal peptide" evidence="1">
    <location>
        <begin position="1"/>
        <end position="17"/>
    </location>
</feature>
<proteinExistence type="predicted"/>
<reference evidence="3 4" key="1">
    <citation type="journal article" date="2004" name="Nature">
        <title>Genome evolution in yeasts.</title>
        <authorList>
            <consortium name="Genolevures"/>
            <person name="Dujon B."/>
            <person name="Sherman D."/>
            <person name="Fischer G."/>
            <person name="Durrens P."/>
            <person name="Casaregola S."/>
            <person name="Lafontaine I."/>
            <person name="de Montigny J."/>
            <person name="Marck C."/>
            <person name="Neuveglise C."/>
            <person name="Talla E."/>
            <person name="Goffard N."/>
            <person name="Frangeul L."/>
            <person name="Aigle M."/>
            <person name="Anthouard V."/>
            <person name="Babour A."/>
            <person name="Barbe V."/>
            <person name="Barnay S."/>
            <person name="Blanchin S."/>
            <person name="Beckerich J.M."/>
            <person name="Beyne E."/>
            <person name="Bleykasten C."/>
            <person name="Boisrame A."/>
            <person name="Boyer J."/>
            <person name="Cattolico L."/>
            <person name="Confanioleri F."/>
            <person name="de Daruvar A."/>
            <person name="Despons L."/>
            <person name="Fabre E."/>
            <person name="Fairhead C."/>
            <person name="Ferry-Dumazet H."/>
            <person name="Groppi A."/>
            <person name="Hantraye F."/>
            <person name="Hennequin C."/>
            <person name="Jauniaux N."/>
            <person name="Joyet P."/>
            <person name="Kachouri R."/>
            <person name="Kerrest A."/>
            <person name="Koszul R."/>
            <person name="Lemaire M."/>
            <person name="Lesur I."/>
            <person name="Ma L."/>
            <person name="Muller H."/>
            <person name="Nicaud J.M."/>
            <person name="Nikolski M."/>
            <person name="Oztas S."/>
            <person name="Ozier-Kalogeropoulos O."/>
            <person name="Pellenz S."/>
            <person name="Potier S."/>
            <person name="Richard G.F."/>
            <person name="Straub M.L."/>
            <person name="Suleau A."/>
            <person name="Swennene D."/>
            <person name="Tekaia F."/>
            <person name="Wesolowski-Louvel M."/>
            <person name="Westhof E."/>
            <person name="Wirth B."/>
            <person name="Zeniou-Meyer M."/>
            <person name="Zivanovic I."/>
            <person name="Bolotin-Fukuhara M."/>
            <person name="Thierry A."/>
            <person name="Bouchier C."/>
            <person name="Caudron B."/>
            <person name="Scarpelli C."/>
            <person name="Gaillardin C."/>
            <person name="Weissenbach J."/>
            <person name="Wincker P."/>
            <person name="Souciet J.L."/>
        </authorList>
    </citation>
    <scope>NUCLEOTIDE SEQUENCE [LARGE SCALE GENOMIC DNA]</scope>
    <source>
        <strain evidence="4">ATCC 36239 / CBS 767 / BCRC 21394 / JCM 1990 / NBRC 0083 / IGC 2968</strain>
    </source>
</reference>
<dbReference type="OMA" id="DENNWIY"/>
<dbReference type="RefSeq" id="XP_458788.2">
    <property type="nucleotide sequence ID" value="XM_458788.1"/>
</dbReference>
<name>Q6BSN2_DEBHA</name>
<sequence length="158" mass="17430">MKFSTICVAALAALTQASPVKNTIKDVKLTVESDNKEINGKGLSSLHEGAGLNYFFLGEGSQDLKYDSSSQKLYFDISDEITYSFSVYSDFAIIGVLEPYKVEFNDNYLKVNGTTEGFFACKNVNDPYQYSKDSYALMNFLGQEAPEGCISLKVKNSA</sequence>
<evidence type="ECO:0000259" key="2">
    <source>
        <dbReference type="Pfam" id="PF25484"/>
    </source>
</evidence>
<dbReference type="VEuPathDB" id="FungiDB:DEHA2D07524g"/>
<dbReference type="EMBL" id="CR382136">
    <property type="protein sequence ID" value="CAG86932.2"/>
    <property type="molecule type" value="Genomic_DNA"/>
</dbReference>
<evidence type="ECO:0000313" key="4">
    <source>
        <dbReference type="Proteomes" id="UP000000599"/>
    </source>
</evidence>
<dbReference type="KEGG" id="dha:DEHA2D07524g"/>
<organism evidence="3 4">
    <name type="scientific">Debaryomyces hansenii (strain ATCC 36239 / CBS 767 / BCRC 21394 / JCM 1990 / NBRC 0083 / IGC 2968)</name>
    <name type="common">Yeast</name>
    <name type="synonym">Torulaspora hansenii</name>
    <dbReference type="NCBI Taxonomy" id="284592"/>
    <lineage>
        <taxon>Eukaryota</taxon>
        <taxon>Fungi</taxon>
        <taxon>Dikarya</taxon>
        <taxon>Ascomycota</taxon>
        <taxon>Saccharomycotina</taxon>
        <taxon>Pichiomycetes</taxon>
        <taxon>Debaryomycetaceae</taxon>
        <taxon>Debaryomyces</taxon>
    </lineage>
</organism>
<feature type="domain" description="DUF7907" evidence="2">
    <location>
        <begin position="28"/>
        <end position="152"/>
    </location>
</feature>
<dbReference type="InterPro" id="IPR057229">
    <property type="entry name" value="DUF7907"/>
</dbReference>
<accession>Q6BSN2</accession>
<protein>
    <submittedName>
        <fullName evidence="3">DEHA2D07524p</fullName>
    </submittedName>
</protein>
<dbReference type="OrthoDB" id="4018368at2759"/>
<dbReference type="HOGENOM" id="CLU_083354_1_0_1"/>
<dbReference type="InParanoid" id="Q6BSN2"/>
<dbReference type="eggNOG" id="ENOG502SXWZ">
    <property type="taxonomic scope" value="Eukaryota"/>
</dbReference>
<evidence type="ECO:0000313" key="3">
    <source>
        <dbReference type="EMBL" id="CAG86932.2"/>
    </source>
</evidence>